<protein>
    <recommendedName>
        <fullName evidence="4 7">Pyruvate dehydrogenase E1 component</fullName>
        <ecNumber evidence="7">1.2.4.1</ecNumber>
    </recommendedName>
</protein>
<dbReference type="PANTHER" id="PTHR43825:SF4">
    <property type="entry name" value="PYRUVATE DEHYDROGENASE E1 COMPONENT"/>
    <property type="match status" value="1"/>
</dbReference>
<dbReference type="InterPro" id="IPR051157">
    <property type="entry name" value="PDH/Transketolase"/>
</dbReference>
<comment type="similarity">
    <text evidence="3">Belongs to the transketolase family.</text>
</comment>
<dbReference type="EMBL" id="BRVS01000006">
    <property type="protein sequence ID" value="GLB67218.1"/>
    <property type="molecule type" value="Genomic_DNA"/>
</dbReference>
<evidence type="ECO:0000259" key="8">
    <source>
        <dbReference type="SMART" id="SM00861"/>
    </source>
</evidence>
<accession>A0ABQ5MTA6</accession>
<dbReference type="PANTHER" id="PTHR43825">
    <property type="entry name" value="PYRUVATE DEHYDROGENASE E1 COMPONENT"/>
    <property type="match status" value="1"/>
</dbReference>
<dbReference type="SMART" id="SM00861">
    <property type="entry name" value="Transket_pyr"/>
    <property type="match status" value="1"/>
</dbReference>
<dbReference type="Proteomes" id="UP001209654">
    <property type="component" value="Unassembled WGS sequence"/>
</dbReference>
<comment type="cofactor">
    <cofactor evidence="2 7">
        <name>thiamine diphosphate</name>
        <dbReference type="ChEBI" id="CHEBI:58937"/>
    </cofactor>
</comment>
<evidence type="ECO:0000256" key="3">
    <source>
        <dbReference type="ARBA" id="ARBA00007131"/>
    </source>
</evidence>
<dbReference type="EC" id="1.2.4.1" evidence="7"/>
<comment type="catalytic activity">
    <reaction evidence="6 7">
        <text>N(6)-[(R)-lipoyl]-L-lysyl-[protein] + pyruvate + H(+) = N(6)-[(R)-S(8)-acetyldihydrolipoyl]-L-lysyl-[protein] + CO2</text>
        <dbReference type="Rhea" id="RHEA:19189"/>
        <dbReference type="Rhea" id="RHEA-COMP:10474"/>
        <dbReference type="Rhea" id="RHEA-COMP:10478"/>
        <dbReference type="ChEBI" id="CHEBI:15361"/>
        <dbReference type="ChEBI" id="CHEBI:15378"/>
        <dbReference type="ChEBI" id="CHEBI:16526"/>
        <dbReference type="ChEBI" id="CHEBI:83099"/>
        <dbReference type="ChEBI" id="CHEBI:83111"/>
        <dbReference type="EC" id="1.2.4.1"/>
    </reaction>
</comment>
<reference evidence="9 10" key="1">
    <citation type="journal article" date="2023" name="Int. J. Syst. Evol. Microbiol.">
        <title>Arthrobacter mangrovi sp. nov., an actinobacterium isolated from the rhizosphere of a mangrove.</title>
        <authorList>
            <person name="Hamada M."/>
            <person name="Saitou S."/>
            <person name="Enomoto N."/>
            <person name="Nanri K."/>
            <person name="Hidaka K."/>
            <person name="Miura T."/>
            <person name="Tamura T."/>
        </authorList>
    </citation>
    <scope>NUCLEOTIDE SEQUENCE [LARGE SCALE GENOMIC DNA]</scope>
    <source>
        <strain evidence="9 10">NBRC 112813</strain>
    </source>
</reference>
<evidence type="ECO:0000256" key="5">
    <source>
        <dbReference type="ARBA" id="ARBA00023052"/>
    </source>
</evidence>
<comment type="cofactor">
    <cofactor evidence="1">
        <name>Mg(2+)</name>
        <dbReference type="ChEBI" id="CHEBI:18420"/>
    </cofactor>
</comment>
<keyword evidence="7 9" id="KW-0670">Pyruvate</keyword>
<evidence type="ECO:0000256" key="7">
    <source>
        <dbReference type="PIRNR" id="PIRNR000156"/>
    </source>
</evidence>
<comment type="function">
    <text evidence="7">Component of the pyruvate dehydrogenase (PDH) complex, that catalyzes the overall conversion of pyruvate to acetyl-CoA and CO(2).</text>
</comment>
<dbReference type="Gene3D" id="3.40.50.970">
    <property type="match status" value="2"/>
</dbReference>
<dbReference type="PIRSF" id="PIRSF000156">
    <property type="entry name" value="Pyruvate_dh_E1"/>
    <property type="match status" value="1"/>
</dbReference>
<dbReference type="InterPro" id="IPR004660">
    <property type="entry name" value="PDH_E1"/>
</dbReference>
<gene>
    <name evidence="9" type="primary">aceE</name>
    <name evidence="9" type="ORF">AHIS1636_16570</name>
</gene>
<dbReference type="InterPro" id="IPR005475">
    <property type="entry name" value="Transketolase-like_Pyr-bd"/>
</dbReference>
<evidence type="ECO:0000313" key="9">
    <source>
        <dbReference type="EMBL" id="GLB67218.1"/>
    </source>
</evidence>
<name>A0ABQ5MTA6_9MICC</name>
<dbReference type="Pfam" id="PF17831">
    <property type="entry name" value="PDH_E1_M"/>
    <property type="match status" value="1"/>
</dbReference>
<organism evidence="9 10">
    <name type="scientific">Arthrobacter mangrovi</name>
    <dbReference type="NCBI Taxonomy" id="2966350"/>
    <lineage>
        <taxon>Bacteria</taxon>
        <taxon>Bacillati</taxon>
        <taxon>Actinomycetota</taxon>
        <taxon>Actinomycetes</taxon>
        <taxon>Micrococcales</taxon>
        <taxon>Micrococcaceae</taxon>
        <taxon>Arthrobacter</taxon>
    </lineage>
</organism>
<evidence type="ECO:0000313" key="10">
    <source>
        <dbReference type="Proteomes" id="UP001209654"/>
    </source>
</evidence>
<evidence type="ECO:0000256" key="6">
    <source>
        <dbReference type="ARBA" id="ARBA00051231"/>
    </source>
</evidence>
<keyword evidence="5 7" id="KW-0786">Thiamine pyrophosphate</keyword>
<dbReference type="InterPro" id="IPR029061">
    <property type="entry name" value="THDP-binding"/>
</dbReference>
<evidence type="ECO:0000256" key="4">
    <source>
        <dbReference type="ARBA" id="ARBA00017172"/>
    </source>
</evidence>
<dbReference type="Pfam" id="PF00456">
    <property type="entry name" value="Transketolase_N"/>
    <property type="match status" value="1"/>
</dbReference>
<keyword evidence="10" id="KW-1185">Reference proteome</keyword>
<dbReference type="Pfam" id="PF22613">
    <property type="entry name" value="Transketolase_C_1"/>
    <property type="match status" value="1"/>
</dbReference>
<dbReference type="SUPFAM" id="SSF52518">
    <property type="entry name" value="Thiamin diphosphate-binding fold (THDP-binding)"/>
    <property type="match status" value="2"/>
</dbReference>
<dbReference type="InterPro" id="IPR055152">
    <property type="entry name" value="Transketolase-like_C_2"/>
</dbReference>
<dbReference type="InterPro" id="IPR009014">
    <property type="entry name" value="Transketo_C/PFOR_II"/>
</dbReference>
<dbReference type="SUPFAM" id="SSF52922">
    <property type="entry name" value="TK C-terminal domain-like"/>
    <property type="match status" value="1"/>
</dbReference>
<dbReference type="Gene3D" id="3.40.50.920">
    <property type="match status" value="1"/>
</dbReference>
<feature type="domain" description="Transketolase-like pyrimidine-binding" evidence="8">
    <location>
        <begin position="424"/>
        <end position="628"/>
    </location>
</feature>
<evidence type="ECO:0000256" key="2">
    <source>
        <dbReference type="ARBA" id="ARBA00001964"/>
    </source>
</evidence>
<dbReference type="InterPro" id="IPR041621">
    <property type="entry name" value="PDH_E1_M"/>
</dbReference>
<keyword evidence="7" id="KW-0560">Oxidoreductase</keyword>
<comment type="caution">
    <text evidence="9">The sequence shown here is derived from an EMBL/GenBank/DDBJ whole genome shotgun (WGS) entry which is preliminary data.</text>
</comment>
<evidence type="ECO:0000256" key="1">
    <source>
        <dbReference type="ARBA" id="ARBA00001946"/>
    </source>
</evidence>
<dbReference type="RefSeq" id="WP_264795356.1">
    <property type="nucleotide sequence ID" value="NZ_BRVS01000006.1"/>
</dbReference>
<sequence length="792" mass="85646">MTETAVSADAGDSPSVNGRPLSAAASLDDDVLDSIAQRVLWLSTAMIDAANRGRPNASGVKAGGHQASSASMAGIMTSLWFSELTREDRVSVKPHASPVLHSINYLLGELDESYMSRLREKGGLQSYPSRTKDPDTVDFSTGSVGIGATAPAWAALSHRYLRDQFPDIPKGGRFISLLGDAELDEGAVWEAVTDPAVRQLGELLWIVDLNRQSLDRIIPDVQIQRLQGMFAAADWQVLTCKWGRRIEQLFAARGGEELRRRLEDMPNEEYQRLLRSHPDQLHARLLGASPDPRLAGLLDGVPPLDLAAAIRDLGGHDIGLLLDTYKQVDSSRPTVIFAYTVKGRGLATEGHPNNHAAQLTEAQIRELAQLSGMELEHPWQRFEAGSEEAEACRNAAARLKRPDVVDRPAPQLPAELPWSYKATGSTQAALGRFLSDLLRGAPEAASRVVTLSPDVASSTNLGGWINKTGVWAVGERRDWFADDVERLLKWTEGAQGQHIELGIAEVNLVCLAGELGSTWSRWGQPLIPIATLYDPFVNRALEPWSYGIYAGGQSILVGTPSGVTLAPEGGAHQSINTPSIGLEQPGTVAWEPAFAQDLEWCMLTAMNQIGRPGGSSAYFRLSTRPVDQALARLPQDPALRERRREHAVAGGYRIIQHEPGTEQATLVGVGAVMPEVLEAAARLEALGVRAGVVCLTSPDLVFRSLQDRHSTAGSRRTAIVDALFPAEQRAPIVTVMDGHPHTLAFLAGVRGDRIRNLGVTEFGQSSSLEDAYKIHGIDVDSIVRAAADLTGL</sequence>
<dbReference type="InterPro" id="IPR005474">
    <property type="entry name" value="Transketolase_N"/>
</dbReference>
<proteinExistence type="inferred from homology"/>